<dbReference type="Gene3D" id="3.40.250.10">
    <property type="entry name" value="Rhodanese-like domain"/>
    <property type="match status" value="1"/>
</dbReference>
<dbReference type="EMBL" id="WLZX01000007">
    <property type="protein sequence ID" value="MTD28470.1"/>
    <property type="molecule type" value="Genomic_DNA"/>
</dbReference>
<dbReference type="RefSeq" id="WP_154753728.1">
    <property type="nucleotide sequence ID" value="NZ_CP046509.1"/>
</dbReference>
<evidence type="ECO:0000313" key="5">
    <source>
        <dbReference type="Proteomes" id="UP000424752"/>
    </source>
</evidence>
<dbReference type="InterPro" id="IPR036873">
    <property type="entry name" value="Rhodanese-like_dom_sf"/>
</dbReference>
<feature type="domain" description="Rhodanese" evidence="2">
    <location>
        <begin position="15"/>
        <end position="106"/>
    </location>
</feature>
<dbReference type="InterPro" id="IPR021309">
    <property type="entry name" value="YgaP-like_TM"/>
</dbReference>
<evidence type="ECO:0000259" key="2">
    <source>
        <dbReference type="PROSITE" id="PS50206"/>
    </source>
</evidence>
<reference evidence="4 5" key="2">
    <citation type="submission" date="2019-12" db="EMBL/GenBank/DDBJ databases">
        <title>Erwinia sp. nov., isolated from droppings of birds in the Qinghai-Tiebt plateau of China.</title>
        <authorList>
            <person name="Ge Y."/>
        </authorList>
    </citation>
    <scope>NUCLEOTIDE SEQUENCE [LARGE SCALE GENOMIC DNA]</scope>
    <source>
        <strain evidence="4 5">J780</strain>
    </source>
</reference>
<evidence type="ECO:0000313" key="6">
    <source>
        <dbReference type="Proteomes" id="UP000480164"/>
    </source>
</evidence>
<accession>A0A6I6EQY1</accession>
<evidence type="ECO:0000256" key="1">
    <source>
        <dbReference type="SAM" id="Phobius"/>
    </source>
</evidence>
<keyword evidence="6" id="KW-1185">Reference proteome</keyword>
<accession>A0A6L6GRJ4</accession>
<keyword evidence="1" id="KW-1133">Transmembrane helix</keyword>
<name>A0A6I6EQY1_9GAMM</name>
<dbReference type="EMBL" id="CP046509">
    <property type="protein sequence ID" value="QGU86583.1"/>
    <property type="molecule type" value="Genomic_DNA"/>
</dbReference>
<gene>
    <name evidence="3" type="ORF">GK011_16150</name>
    <name evidence="4" type="ORF">GN242_04835</name>
</gene>
<protein>
    <submittedName>
        <fullName evidence="4">DUF2892 domain-containing protein</fullName>
    </submittedName>
</protein>
<dbReference type="Proteomes" id="UP000480164">
    <property type="component" value="Unassembled WGS sequence"/>
</dbReference>
<dbReference type="GO" id="GO:0004792">
    <property type="term" value="F:thiosulfate-cyanide sulfurtransferase activity"/>
    <property type="evidence" value="ECO:0007669"/>
    <property type="project" value="TreeGrafter"/>
</dbReference>
<reference evidence="3 6" key="1">
    <citation type="submission" date="2019-11" db="EMBL/GenBank/DDBJ databases">
        <title>Erwinia sp. nov., isolated from feces of birds in Tibet plateau of China.</title>
        <authorList>
            <person name="Ge Y."/>
        </authorList>
    </citation>
    <scope>NUCLEOTIDE SEQUENCE [LARGE SCALE GENOMIC DNA]</scope>
    <source>
        <strain evidence="3 6">J316</strain>
    </source>
</reference>
<sequence length="175" mass="18966">MKYQVISPTEAKDLQARGATIVDIREPAEFLREHIADALTLPLSEIQKGKALPPVSLQHPVIFHCLSGARTQQHTDILIKAAHPHKVMLLEGGLSGWKQAKLPTIEDKKQPLPLMRQVQITAGSLVVIGVLLGYTLGTGFFLLSGFIGAGLVFAGLSGWCGMANVLAKMPWNKIK</sequence>
<dbReference type="AlphaFoldDB" id="A0A6I6EQY1"/>
<keyword evidence="1" id="KW-0472">Membrane</keyword>
<dbReference type="Gene3D" id="6.10.140.1340">
    <property type="match status" value="1"/>
</dbReference>
<feature type="transmembrane region" description="Helical" evidence="1">
    <location>
        <begin position="118"/>
        <end position="136"/>
    </location>
</feature>
<organism evidence="4 5">
    <name type="scientific">Erwinia sorbitola</name>
    <dbReference type="NCBI Taxonomy" id="2681984"/>
    <lineage>
        <taxon>Bacteria</taxon>
        <taxon>Pseudomonadati</taxon>
        <taxon>Pseudomonadota</taxon>
        <taxon>Gammaproteobacteria</taxon>
        <taxon>Enterobacterales</taxon>
        <taxon>Erwiniaceae</taxon>
        <taxon>Erwinia</taxon>
    </lineage>
</organism>
<dbReference type="Pfam" id="PF11127">
    <property type="entry name" value="YgaP-like_TM"/>
    <property type="match status" value="1"/>
</dbReference>
<proteinExistence type="predicted"/>
<dbReference type="Pfam" id="PF00581">
    <property type="entry name" value="Rhodanese"/>
    <property type="match status" value="1"/>
</dbReference>
<dbReference type="SMART" id="SM00450">
    <property type="entry name" value="RHOD"/>
    <property type="match status" value="1"/>
</dbReference>
<dbReference type="Proteomes" id="UP000424752">
    <property type="component" value="Chromosome"/>
</dbReference>
<dbReference type="KEGG" id="erwi:GN242_04835"/>
<dbReference type="InterPro" id="IPR001763">
    <property type="entry name" value="Rhodanese-like_dom"/>
</dbReference>
<feature type="transmembrane region" description="Helical" evidence="1">
    <location>
        <begin position="142"/>
        <end position="167"/>
    </location>
</feature>
<dbReference type="SUPFAM" id="SSF52821">
    <property type="entry name" value="Rhodanese/Cell cycle control phosphatase"/>
    <property type="match status" value="1"/>
</dbReference>
<dbReference type="PANTHER" id="PTHR44086">
    <property type="entry name" value="THIOSULFATE SULFURTRANSFERASE RDL2, MITOCHONDRIAL-RELATED"/>
    <property type="match status" value="1"/>
</dbReference>
<evidence type="ECO:0000313" key="4">
    <source>
        <dbReference type="EMBL" id="QGU86583.1"/>
    </source>
</evidence>
<dbReference type="PROSITE" id="PS50206">
    <property type="entry name" value="RHODANESE_3"/>
    <property type="match status" value="1"/>
</dbReference>
<keyword evidence="1" id="KW-0812">Transmembrane</keyword>
<dbReference type="PANTHER" id="PTHR44086:SF10">
    <property type="entry name" value="THIOSULFATE SULFURTRANSFERASE_RHODANESE-LIKE DOMAIN-CONTAINING PROTEIN 3"/>
    <property type="match status" value="1"/>
</dbReference>
<evidence type="ECO:0000313" key="3">
    <source>
        <dbReference type="EMBL" id="MTD28470.1"/>
    </source>
</evidence>